<dbReference type="Proteomes" id="UP000594903">
    <property type="component" value="Chromosome"/>
</dbReference>
<accession>A0A378XHG2</accession>
<keyword evidence="4 12" id="KW-0963">Cytoplasm</keyword>
<feature type="binding site" evidence="12">
    <location>
        <position position="236"/>
    </location>
    <ligand>
        <name>Zn(2+)</name>
        <dbReference type="ChEBI" id="CHEBI:29105"/>
    </ligand>
</feature>
<evidence type="ECO:0000313" key="16">
    <source>
        <dbReference type="Proteomes" id="UP000254603"/>
    </source>
</evidence>
<evidence type="ECO:0000256" key="6">
    <source>
        <dbReference type="ARBA" id="ARBA00022723"/>
    </source>
</evidence>
<dbReference type="GO" id="GO:0004817">
    <property type="term" value="F:cysteine-tRNA ligase activity"/>
    <property type="evidence" value="ECO:0007669"/>
    <property type="project" value="UniProtKB-UniRule"/>
</dbReference>
<evidence type="ECO:0000313" key="17">
    <source>
        <dbReference type="Proteomes" id="UP000594903"/>
    </source>
</evidence>
<comment type="subcellular location">
    <subcellularLocation>
        <location evidence="1 12">Cytoplasm</location>
    </subcellularLocation>
</comment>
<dbReference type="GO" id="GO:0006423">
    <property type="term" value="P:cysteinyl-tRNA aminoacylation"/>
    <property type="evidence" value="ECO:0007669"/>
    <property type="project" value="UniProtKB-UniRule"/>
</dbReference>
<keyword evidence="9 12" id="KW-0067">ATP-binding</keyword>
<dbReference type="PRINTS" id="PR00983">
    <property type="entry name" value="TRNASYNTHCYS"/>
</dbReference>
<evidence type="ECO:0000256" key="9">
    <source>
        <dbReference type="ARBA" id="ARBA00022840"/>
    </source>
</evidence>
<feature type="binding site" evidence="12">
    <location>
        <position position="27"/>
    </location>
    <ligand>
        <name>Zn(2+)</name>
        <dbReference type="ChEBI" id="CHEBI:29105"/>
    </ligand>
</feature>
<comment type="cofactor">
    <cofactor evidence="12">
        <name>Zn(2+)</name>
        <dbReference type="ChEBI" id="CHEBI:29105"/>
    </cofactor>
    <text evidence="12">Binds 1 zinc ion per subunit.</text>
</comment>
<keyword evidence="7 12" id="KW-0547">Nucleotide-binding</keyword>
<protein>
    <recommendedName>
        <fullName evidence="12">Cysteine--tRNA ligase</fullName>
        <ecNumber evidence="12">6.1.1.16</ecNumber>
    </recommendedName>
    <alternativeName>
        <fullName evidence="12">Cysteinyl-tRNA synthetase</fullName>
        <shortName evidence="12">CysRS</shortName>
    </alternativeName>
</protein>
<dbReference type="GO" id="GO:0008270">
    <property type="term" value="F:zinc ion binding"/>
    <property type="evidence" value="ECO:0007669"/>
    <property type="project" value="UniProtKB-UniRule"/>
</dbReference>
<keyword evidence="10 12" id="KW-0648">Protein biosynthesis</keyword>
<feature type="binding site" evidence="12">
    <location>
        <position position="211"/>
    </location>
    <ligand>
        <name>Zn(2+)</name>
        <dbReference type="ChEBI" id="CHEBI:29105"/>
    </ligand>
</feature>
<dbReference type="AlphaFoldDB" id="A0A378XHG2"/>
<sequence length="483" mass="55125">MLIYNSLTRRKDELKPVEPNKIRMYVCGMTVYDFCHLGHARMLVSFDVVQRWLRCLGYEVTYVRNVTDIDDKIIRRAVATQKRLHQVTSFFTDAMHADERALNVQSPDHEPRATRHVQGMVEIIQALEENGLAYQSSDGDVNFRVRQFADYGKLSGRSLDEMRAGERITVSDAKEDPLDFVLWKASKAEDPEDSKWDSPYGVGRPGWHIECSAMSRDLLGMPLDIHGGGPDLKFPHHENEIAQSEGAYGGSLANLWMHCGPLMVDDDKMSKSLGNFMTIRQVIGTDKINPEIADYQYHKREAEMLRFFIVRNHYRSQQNFAPNNLNDAQVAVDRFYQGLNTVGFDEVEIDWDSSHAQAFKEAMNDDFNTPVAMAVLFEMLNQANREKDRALMSQMRALGGVLGILQHQPAEYLRSYSRYTRLGQTQDSAVDLSDDAIEAFIKQRTEAKNAKDYALADQIREQLKQAGIELEDVAGGLTQWRRI</sequence>
<dbReference type="InterPro" id="IPR009080">
    <property type="entry name" value="tRNAsynth_Ia_anticodon-bd"/>
</dbReference>
<gene>
    <name evidence="12 15" type="primary">cysS</name>
    <name evidence="14" type="ORF">I6G29_11825</name>
    <name evidence="15" type="ORF">NCTC11997_02434</name>
</gene>
<dbReference type="STRING" id="1122619.GCA_000373745_01494"/>
<evidence type="ECO:0000256" key="11">
    <source>
        <dbReference type="ARBA" id="ARBA00023146"/>
    </source>
</evidence>
<evidence type="ECO:0000256" key="5">
    <source>
        <dbReference type="ARBA" id="ARBA00022598"/>
    </source>
</evidence>
<feature type="short sequence motif" description="'KMSKS' region" evidence="12">
    <location>
        <begin position="268"/>
        <end position="272"/>
    </location>
</feature>
<dbReference type="Pfam" id="PF09190">
    <property type="entry name" value="DALR_2"/>
    <property type="match status" value="1"/>
</dbReference>
<dbReference type="GO" id="GO:0005524">
    <property type="term" value="F:ATP binding"/>
    <property type="evidence" value="ECO:0007669"/>
    <property type="project" value="UniProtKB-UniRule"/>
</dbReference>
<name>A0A378XHG2_9BURK</name>
<comment type="catalytic activity">
    <reaction evidence="12">
        <text>tRNA(Cys) + L-cysteine + ATP = L-cysteinyl-tRNA(Cys) + AMP + diphosphate</text>
        <dbReference type="Rhea" id="RHEA:17773"/>
        <dbReference type="Rhea" id="RHEA-COMP:9661"/>
        <dbReference type="Rhea" id="RHEA-COMP:9679"/>
        <dbReference type="ChEBI" id="CHEBI:30616"/>
        <dbReference type="ChEBI" id="CHEBI:33019"/>
        <dbReference type="ChEBI" id="CHEBI:35235"/>
        <dbReference type="ChEBI" id="CHEBI:78442"/>
        <dbReference type="ChEBI" id="CHEBI:78517"/>
        <dbReference type="ChEBI" id="CHEBI:456215"/>
        <dbReference type="EC" id="6.1.1.16"/>
    </reaction>
</comment>
<comment type="subunit">
    <text evidence="3 12">Monomer.</text>
</comment>
<dbReference type="SUPFAM" id="SSF47323">
    <property type="entry name" value="Anticodon-binding domain of a subclass of class I aminoacyl-tRNA synthetases"/>
    <property type="match status" value="1"/>
</dbReference>
<keyword evidence="5 12" id="KW-0436">Ligase</keyword>
<dbReference type="PANTHER" id="PTHR10890">
    <property type="entry name" value="CYSTEINYL-TRNA SYNTHETASE"/>
    <property type="match status" value="1"/>
</dbReference>
<dbReference type="EMBL" id="UGSB01000001">
    <property type="protein sequence ID" value="SUA57571.1"/>
    <property type="molecule type" value="Genomic_DNA"/>
</dbReference>
<dbReference type="SUPFAM" id="SSF52374">
    <property type="entry name" value="Nucleotidylyl transferase"/>
    <property type="match status" value="1"/>
</dbReference>
<evidence type="ECO:0000256" key="7">
    <source>
        <dbReference type="ARBA" id="ARBA00022741"/>
    </source>
</evidence>
<evidence type="ECO:0000256" key="4">
    <source>
        <dbReference type="ARBA" id="ARBA00022490"/>
    </source>
</evidence>
<feature type="binding site" evidence="12">
    <location>
        <position position="271"/>
    </location>
    <ligand>
        <name>ATP</name>
        <dbReference type="ChEBI" id="CHEBI:30616"/>
    </ligand>
</feature>
<dbReference type="Gene3D" id="1.20.120.1910">
    <property type="entry name" value="Cysteine-tRNA ligase, C-terminal anti-codon recognition domain"/>
    <property type="match status" value="1"/>
</dbReference>
<dbReference type="CDD" id="cd00672">
    <property type="entry name" value="CysRS_core"/>
    <property type="match status" value="1"/>
</dbReference>
<reference evidence="14 17" key="2">
    <citation type="submission" date="2020-12" db="EMBL/GenBank/DDBJ databases">
        <title>FDA dAtabase for Regulatory Grade micrObial Sequences (FDA-ARGOS): Supporting development and validation of Infectious Disease Dx tests.</title>
        <authorList>
            <person name="Sproer C."/>
            <person name="Gronow S."/>
            <person name="Severitt S."/>
            <person name="Schroder I."/>
            <person name="Tallon L."/>
            <person name="Sadzewicz L."/>
            <person name="Zhao X."/>
            <person name="Boylan J."/>
            <person name="Ott S."/>
            <person name="Bowen H."/>
            <person name="Vavikolanu K."/>
            <person name="Mehta A."/>
            <person name="Aluvathingal J."/>
            <person name="Nadendla S."/>
            <person name="Lowell S."/>
            <person name="Myers T."/>
            <person name="Yan Y."/>
            <person name="Sichtig H."/>
        </authorList>
    </citation>
    <scope>NUCLEOTIDE SEQUENCE [LARGE SCALE GENOMIC DNA]</scope>
    <source>
        <strain evidence="14 17">FDAARGOS_872</strain>
    </source>
</reference>
<dbReference type="SMART" id="SM00840">
    <property type="entry name" value="DALR_2"/>
    <property type="match status" value="1"/>
</dbReference>
<evidence type="ECO:0000313" key="14">
    <source>
        <dbReference type="EMBL" id="QPT39793.1"/>
    </source>
</evidence>
<evidence type="ECO:0000256" key="12">
    <source>
        <dbReference type="HAMAP-Rule" id="MF_00041"/>
    </source>
</evidence>
<dbReference type="EMBL" id="CP065725">
    <property type="protein sequence ID" value="QPT39793.1"/>
    <property type="molecule type" value="Genomic_DNA"/>
</dbReference>
<dbReference type="InterPro" id="IPR015273">
    <property type="entry name" value="Cys-tRNA-synt_Ia_DALR"/>
</dbReference>
<dbReference type="Gene3D" id="3.40.50.620">
    <property type="entry name" value="HUPs"/>
    <property type="match status" value="1"/>
</dbReference>
<keyword evidence="17" id="KW-1185">Reference proteome</keyword>
<dbReference type="InterPro" id="IPR024909">
    <property type="entry name" value="Cys-tRNA/MSH_ligase"/>
</dbReference>
<dbReference type="InterPro" id="IPR014729">
    <property type="entry name" value="Rossmann-like_a/b/a_fold"/>
</dbReference>
<keyword evidence="11 12" id="KW-0030">Aminoacyl-tRNA synthetase</keyword>
<comment type="similarity">
    <text evidence="2 12">Belongs to the class-I aminoacyl-tRNA synthetase family.</text>
</comment>
<evidence type="ECO:0000259" key="13">
    <source>
        <dbReference type="SMART" id="SM00840"/>
    </source>
</evidence>
<keyword evidence="6 12" id="KW-0479">Metal-binding</keyword>
<dbReference type="Pfam" id="PF01406">
    <property type="entry name" value="tRNA-synt_1e"/>
    <property type="match status" value="1"/>
</dbReference>
<evidence type="ECO:0000256" key="10">
    <source>
        <dbReference type="ARBA" id="ARBA00022917"/>
    </source>
</evidence>
<dbReference type="Proteomes" id="UP000254603">
    <property type="component" value="Unassembled WGS sequence"/>
</dbReference>
<evidence type="ECO:0000256" key="1">
    <source>
        <dbReference type="ARBA" id="ARBA00004496"/>
    </source>
</evidence>
<dbReference type="PANTHER" id="PTHR10890:SF3">
    <property type="entry name" value="CYSTEINE--TRNA LIGASE, CYTOPLASMIC"/>
    <property type="match status" value="1"/>
</dbReference>
<evidence type="ECO:0000256" key="8">
    <source>
        <dbReference type="ARBA" id="ARBA00022833"/>
    </source>
</evidence>
<dbReference type="GO" id="GO:0005829">
    <property type="term" value="C:cytosol"/>
    <property type="evidence" value="ECO:0007669"/>
    <property type="project" value="TreeGrafter"/>
</dbReference>
<evidence type="ECO:0000313" key="15">
    <source>
        <dbReference type="EMBL" id="SUA57571.1"/>
    </source>
</evidence>
<reference evidence="15 16" key="1">
    <citation type="submission" date="2018-06" db="EMBL/GenBank/DDBJ databases">
        <authorList>
            <consortium name="Pathogen Informatics"/>
            <person name="Doyle S."/>
        </authorList>
    </citation>
    <scope>NUCLEOTIDE SEQUENCE [LARGE SCALE GENOMIC DNA]</scope>
    <source>
        <strain evidence="15 16">NCTC11997</strain>
    </source>
</reference>
<organism evidence="15 16">
    <name type="scientific">Oligella ureolytica</name>
    <dbReference type="NCBI Taxonomy" id="90244"/>
    <lineage>
        <taxon>Bacteria</taxon>
        <taxon>Pseudomonadati</taxon>
        <taxon>Pseudomonadota</taxon>
        <taxon>Betaproteobacteria</taxon>
        <taxon>Burkholderiales</taxon>
        <taxon>Alcaligenaceae</taxon>
        <taxon>Oligella</taxon>
    </lineage>
</organism>
<evidence type="ECO:0000256" key="3">
    <source>
        <dbReference type="ARBA" id="ARBA00011245"/>
    </source>
</evidence>
<dbReference type="CDD" id="cd07963">
    <property type="entry name" value="Anticodon_Ia_Cys"/>
    <property type="match status" value="1"/>
</dbReference>
<dbReference type="RefSeq" id="WP_026253667.1">
    <property type="nucleotide sequence ID" value="NZ_CP065725.1"/>
</dbReference>
<dbReference type="InterPro" id="IPR015803">
    <property type="entry name" value="Cys-tRNA-ligase"/>
</dbReference>
<dbReference type="InterPro" id="IPR032678">
    <property type="entry name" value="tRNA-synt_1_cat_dom"/>
</dbReference>
<dbReference type="HAMAP" id="MF_00041">
    <property type="entry name" value="Cys_tRNA_synth"/>
    <property type="match status" value="1"/>
</dbReference>
<evidence type="ECO:0000256" key="2">
    <source>
        <dbReference type="ARBA" id="ARBA00005594"/>
    </source>
</evidence>
<proteinExistence type="inferred from homology"/>
<feature type="short sequence motif" description="'HIGH' region" evidence="12">
    <location>
        <begin position="29"/>
        <end position="39"/>
    </location>
</feature>
<feature type="binding site" evidence="12">
    <location>
        <position position="240"/>
    </location>
    <ligand>
        <name>Zn(2+)</name>
        <dbReference type="ChEBI" id="CHEBI:29105"/>
    </ligand>
</feature>
<feature type="domain" description="Cysteinyl-tRNA synthetase class Ia DALR" evidence="13">
    <location>
        <begin position="358"/>
        <end position="413"/>
    </location>
</feature>
<dbReference type="OrthoDB" id="9815130at2"/>
<dbReference type="EC" id="6.1.1.16" evidence="12"/>
<keyword evidence="8 12" id="KW-0862">Zinc</keyword>
<dbReference type="NCBIfam" id="TIGR00435">
    <property type="entry name" value="cysS"/>
    <property type="match status" value="1"/>
</dbReference>